<evidence type="ECO:0000259" key="1">
    <source>
        <dbReference type="SMART" id="SM00932"/>
    </source>
</evidence>
<proteinExistence type="predicted"/>
<protein>
    <submittedName>
        <fullName evidence="2">NifU N-terminal domain-containing protein</fullName>
    </submittedName>
</protein>
<gene>
    <name evidence="2" type="ORF">M4L21_03710</name>
</gene>
<evidence type="ECO:0000313" key="2">
    <source>
        <dbReference type="EMBL" id="MDG0858424.1"/>
    </source>
</evidence>
<reference evidence="2" key="1">
    <citation type="submission" date="2022-05" db="EMBL/GenBank/DDBJ databases">
        <title>Comparative genomics of Staphylococcus equorum isolates.</title>
        <authorList>
            <person name="Luelf R.H."/>
        </authorList>
    </citation>
    <scope>NUCLEOTIDE SEQUENCE</scope>
    <source>
        <strain evidence="2">TMW 2.2343</strain>
    </source>
</reference>
<feature type="domain" description="Scaffold protein Nfu/NifU N-terminal" evidence="1">
    <location>
        <begin position="4"/>
        <end position="83"/>
    </location>
</feature>
<comment type="caution">
    <text evidence="2">The sequence shown here is derived from an EMBL/GenBank/DDBJ whole genome shotgun (WGS) entry which is preliminary data.</text>
</comment>
<dbReference type="Pfam" id="PF08712">
    <property type="entry name" value="Nfu_N"/>
    <property type="match status" value="1"/>
</dbReference>
<organism evidence="2 3">
    <name type="scientific">Staphylococcus equorum</name>
    <dbReference type="NCBI Taxonomy" id="246432"/>
    <lineage>
        <taxon>Bacteria</taxon>
        <taxon>Bacillati</taxon>
        <taxon>Bacillota</taxon>
        <taxon>Bacilli</taxon>
        <taxon>Bacillales</taxon>
        <taxon>Staphylococcaceae</taxon>
        <taxon>Staphylococcus</taxon>
    </lineage>
</organism>
<dbReference type="InterPro" id="IPR036498">
    <property type="entry name" value="Nfu/NifU_N_sf"/>
</dbReference>
<dbReference type="AlphaFoldDB" id="A0A9X4L8F3"/>
<dbReference type="SUPFAM" id="SSF110836">
    <property type="entry name" value="Hypothetical protein SAV1430"/>
    <property type="match status" value="1"/>
</dbReference>
<sequence>MEILNVEATPNPNTMKFVYSVQGGDTKPNTYTKVKEGQPEFINAVLEVEGVKSIFQAMDFISVDKQADVEWDDVLPNILSTLERI</sequence>
<dbReference type="RefSeq" id="WP_277580733.1">
    <property type="nucleotide sequence ID" value="NZ_JAMBPV010000002.1"/>
</dbReference>
<dbReference type="Gene3D" id="3.30.1370.70">
    <property type="entry name" value="Scaffold protein Nfu/NifU, N-terminal domain"/>
    <property type="match status" value="1"/>
</dbReference>
<dbReference type="EMBL" id="JAMBPX010000002">
    <property type="protein sequence ID" value="MDG0858424.1"/>
    <property type="molecule type" value="Genomic_DNA"/>
</dbReference>
<accession>A0A9X4L8F3</accession>
<evidence type="ECO:0000313" key="3">
    <source>
        <dbReference type="Proteomes" id="UP001152302"/>
    </source>
</evidence>
<name>A0A9X4L8F3_9STAP</name>
<dbReference type="SMART" id="SM00932">
    <property type="entry name" value="Nfu_N"/>
    <property type="match status" value="1"/>
</dbReference>
<dbReference type="InterPro" id="IPR014824">
    <property type="entry name" value="Nfu/NifU_N"/>
</dbReference>
<dbReference type="Proteomes" id="UP001152302">
    <property type="component" value="Unassembled WGS sequence"/>
</dbReference>